<protein>
    <submittedName>
        <fullName evidence="2">Interleukin-3</fullName>
    </submittedName>
</protein>
<accession>D1M7A6</accession>
<feature type="signal peptide" evidence="1">
    <location>
        <begin position="1"/>
        <end position="17"/>
    </location>
</feature>
<dbReference type="AlphaFoldDB" id="D1M7A6"/>
<organism evidence="2">
    <name type="scientific">Gallus gallus</name>
    <name type="common">Chicken</name>
    <dbReference type="NCBI Taxonomy" id="9031"/>
    <lineage>
        <taxon>Eukaryota</taxon>
        <taxon>Metazoa</taxon>
        <taxon>Chordata</taxon>
        <taxon>Craniata</taxon>
        <taxon>Vertebrata</taxon>
        <taxon>Euteleostomi</taxon>
        <taxon>Archelosauria</taxon>
        <taxon>Archosauria</taxon>
        <taxon>Dinosauria</taxon>
        <taxon>Saurischia</taxon>
        <taxon>Theropoda</taxon>
        <taxon>Coelurosauria</taxon>
        <taxon>Aves</taxon>
        <taxon>Neognathae</taxon>
        <taxon>Galloanserae</taxon>
        <taxon>Galliformes</taxon>
        <taxon>Phasianidae</taxon>
        <taxon>Phasianinae</taxon>
        <taxon>Gallus</taxon>
    </lineage>
</organism>
<dbReference type="VEuPathDB" id="HostDB:geneid_474356"/>
<reference evidence="2" key="1">
    <citation type="submission" date="2009-10" db="EMBL/GenBank/DDBJ databases">
        <title>Cloning and sequence analysis of the cytokines of Lushi chicken.</title>
        <authorList>
            <person name="Zhang X."/>
            <person name="Zhang C."/>
            <person name="Cheng X."/>
            <person name="Wu T."/>
            <person name="Li Y."/>
        </authorList>
    </citation>
    <scope>NUCLEOTIDE SEQUENCE</scope>
</reference>
<gene>
    <name evidence="2" type="primary">IL-3</name>
</gene>
<evidence type="ECO:0000313" key="2">
    <source>
        <dbReference type="EMBL" id="ACY79394.1"/>
    </source>
</evidence>
<evidence type="ECO:0000256" key="1">
    <source>
        <dbReference type="SAM" id="SignalP"/>
    </source>
</evidence>
<name>D1M7A6_CHICK</name>
<sequence length="138" mass="15722">MLLLLCLLLSCWAPSCPSPLPLDKDCPSTSSLSEVIEDVEKLQGSNEAIPPNNIILMMEQGEENAVTYLEEFIRALESSKKQIKKDFLRNLQKIYSTGKNCTGWLIHNWEPMESDDSFKNFEELLKFLNMYGVSKKTS</sequence>
<dbReference type="EMBL" id="GU119891">
    <property type="protein sequence ID" value="ACY79394.1"/>
    <property type="molecule type" value="mRNA"/>
</dbReference>
<keyword evidence="1" id="KW-0732">Signal</keyword>
<feature type="chain" id="PRO_5003024264" evidence="1">
    <location>
        <begin position="18"/>
        <end position="138"/>
    </location>
</feature>
<proteinExistence type="evidence at transcript level"/>